<gene>
    <name evidence="2" type="ORF">SAMN04488007_1885</name>
</gene>
<proteinExistence type="predicted"/>
<dbReference type="SMART" id="SM00900">
    <property type="entry name" value="FMN_bind"/>
    <property type="match status" value="1"/>
</dbReference>
<accession>A0A1M6N3E8</accession>
<reference evidence="3" key="1">
    <citation type="submission" date="2016-11" db="EMBL/GenBank/DDBJ databases">
        <authorList>
            <person name="Varghese N."/>
            <person name="Submissions S."/>
        </authorList>
    </citation>
    <scope>NUCLEOTIDE SEQUENCE [LARGE SCALE GENOMIC DNA]</scope>
    <source>
        <strain evidence="3">DSM 16478</strain>
    </source>
</reference>
<dbReference type="InterPro" id="IPR007329">
    <property type="entry name" value="FMN-bd"/>
</dbReference>
<feature type="domain" description="FMN-binding" evidence="1">
    <location>
        <begin position="88"/>
        <end position="169"/>
    </location>
</feature>
<evidence type="ECO:0000313" key="3">
    <source>
        <dbReference type="Proteomes" id="UP000184314"/>
    </source>
</evidence>
<evidence type="ECO:0000259" key="1">
    <source>
        <dbReference type="SMART" id="SM00900"/>
    </source>
</evidence>
<dbReference type="GO" id="GO:0016020">
    <property type="term" value="C:membrane"/>
    <property type="evidence" value="ECO:0007669"/>
    <property type="project" value="InterPro"/>
</dbReference>
<dbReference type="STRING" id="228958.SAMN04488007_1885"/>
<sequence>MNYRVLRLIVCFFALGIVMGFGLPKNIQKKVDKEIADYFEIDSFTMEAIAVKNNTQLDLPSKIDAENLFRVLDGQSHIGYLYVDQAPSKTANFDYMVLLDANFKILHTKVLIYREEYGGEIGSKRWLKQFIGKKPGDRINHETNIDGIAGATISVRSMTNAIDDLLQTLTILQENKML</sequence>
<keyword evidence="3" id="KW-1185">Reference proteome</keyword>
<dbReference type="GO" id="GO:0010181">
    <property type="term" value="F:FMN binding"/>
    <property type="evidence" value="ECO:0007669"/>
    <property type="project" value="InterPro"/>
</dbReference>
<name>A0A1M6N3E8_9FLAO</name>
<dbReference type="AlphaFoldDB" id="A0A1M6N3E8"/>
<dbReference type="RefSeq" id="WP_073243308.1">
    <property type="nucleotide sequence ID" value="NZ_FQZX01000001.1"/>
</dbReference>
<organism evidence="2 3">
    <name type="scientific">Maribacter aquivivus</name>
    <dbReference type="NCBI Taxonomy" id="228958"/>
    <lineage>
        <taxon>Bacteria</taxon>
        <taxon>Pseudomonadati</taxon>
        <taxon>Bacteroidota</taxon>
        <taxon>Flavobacteriia</taxon>
        <taxon>Flavobacteriales</taxon>
        <taxon>Flavobacteriaceae</taxon>
        <taxon>Maribacter</taxon>
    </lineage>
</organism>
<dbReference type="Proteomes" id="UP000184314">
    <property type="component" value="Unassembled WGS sequence"/>
</dbReference>
<dbReference type="OrthoDB" id="9778782at2"/>
<evidence type="ECO:0000313" key="2">
    <source>
        <dbReference type="EMBL" id="SHJ90255.1"/>
    </source>
</evidence>
<dbReference type="Pfam" id="PF04205">
    <property type="entry name" value="FMN_bind"/>
    <property type="match status" value="1"/>
</dbReference>
<protein>
    <submittedName>
        <fullName evidence="2">FMN-binding domain-containing protein</fullName>
    </submittedName>
</protein>
<dbReference type="EMBL" id="FQZX01000001">
    <property type="protein sequence ID" value="SHJ90255.1"/>
    <property type="molecule type" value="Genomic_DNA"/>
</dbReference>